<organism evidence="2">
    <name type="scientific">Candidatus Kentrum sp. TC</name>
    <dbReference type="NCBI Taxonomy" id="2126339"/>
    <lineage>
        <taxon>Bacteria</taxon>
        <taxon>Pseudomonadati</taxon>
        <taxon>Pseudomonadota</taxon>
        <taxon>Gammaproteobacteria</taxon>
        <taxon>Candidatus Kentrum</taxon>
    </lineage>
</organism>
<evidence type="ECO:0000313" key="2">
    <source>
        <dbReference type="EMBL" id="VFK42645.1"/>
    </source>
</evidence>
<reference evidence="2" key="1">
    <citation type="submission" date="2019-02" db="EMBL/GenBank/DDBJ databases">
        <authorList>
            <person name="Gruber-Vodicka R. H."/>
            <person name="Seah K. B. B."/>
        </authorList>
    </citation>
    <scope>NUCLEOTIDE SEQUENCE</scope>
    <source>
        <strain evidence="2">BECK_BZ125</strain>
    </source>
</reference>
<dbReference type="AlphaFoldDB" id="A0A450YM90"/>
<dbReference type="EMBL" id="CAADFT010000020">
    <property type="protein sequence ID" value="VFK42645.1"/>
    <property type="molecule type" value="Genomic_DNA"/>
</dbReference>
<evidence type="ECO:0000256" key="1">
    <source>
        <dbReference type="SAM" id="MobiDB-lite"/>
    </source>
</evidence>
<gene>
    <name evidence="2" type="ORF">BECKTC1821E_GA0114239_102027</name>
</gene>
<sequence>MVDETIVSKETIRRLAADLATHLPVDPDSLDISSKQQRGEHQRAGPVKSRALSFPT</sequence>
<name>A0A450YM90_9GAMM</name>
<proteinExistence type="predicted"/>
<accession>A0A450YM90</accession>
<feature type="region of interest" description="Disordered" evidence="1">
    <location>
        <begin position="24"/>
        <end position="56"/>
    </location>
</feature>
<protein>
    <submittedName>
        <fullName evidence="2">Uncharacterized protein</fullName>
    </submittedName>
</protein>